<reference evidence="7 8" key="1">
    <citation type="submission" date="2019-01" db="EMBL/GenBank/DDBJ databases">
        <title>Chengkuizengella sp. nov., isolated from deep-sea sediment of East Pacific Ocean.</title>
        <authorList>
            <person name="Yang J."/>
            <person name="Lai Q."/>
            <person name="Shao Z."/>
        </authorList>
    </citation>
    <scope>NUCLEOTIDE SEQUENCE [LARGE SCALE GENOMIC DNA]</scope>
    <source>
        <strain evidence="7 8">YPA3-1-1</strain>
    </source>
</reference>
<accession>A0A6N9PXI3</accession>
<evidence type="ECO:0000256" key="2">
    <source>
        <dbReference type="ARBA" id="ARBA00022490"/>
    </source>
</evidence>
<dbReference type="GO" id="GO:0006308">
    <property type="term" value="P:DNA catabolic process"/>
    <property type="evidence" value="ECO:0007669"/>
    <property type="project" value="UniProtKB-UniRule"/>
</dbReference>
<dbReference type="AlphaFoldDB" id="A0A6N9PXI3"/>
<dbReference type="PANTHER" id="PTHR34137">
    <property type="entry name" value="EXODEOXYRIBONUCLEASE 7 SMALL SUBUNIT"/>
    <property type="match status" value="1"/>
</dbReference>
<keyword evidence="8" id="KW-1185">Reference proteome</keyword>
<dbReference type="OrthoDB" id="9798666at2"/>
<gene>
    <name evidence="6 7" type="primary">xseB</name>
    <name evidence="7" type="ORF">ERL59_01355</name>
</gene>
<evidence type="ECO:0000256" key="1">
    <source>
        <dbReference type="ARBA" id="ARBA00009998"/>
    </source>
</evidence>
<comment type="subcellular location">
    <subcellularLocation>
        <location evidence="6">Cytoplasm</location>
    </subcellularLocation>
</comment>
<comment type="caution">
    <text evidence="7">The sequence shown here is derived from an EMBL/GenBank/DDBJ whole genome shotgun (WGS) entry which is preliminary data.</text>
</comment>
<dbReference type="EMBL" id="SIJB01000004">
    <property type="protein sequence ID" value="NBI27616.1"/>
    <property type="molecule type" value="Genomic_DNA"/>
</dbReference>
<protein>
    <recommendedName>
        <fullName evidence="6">Exodeoxyribonuclease 7 small subunit</fullName>
        <ecNumber evidence="6">3.1.11.6</ecNumber>
    </recommendedName>
    <alternativeName>
        <fullName evidence="6">Exodeoxyribonuclease VII small subunit</fullName>
        <shortName evidence="6">Exonuclease VII small subunit</shortName>
    </alternativeName>
</protein>
<sequence>MDNKKITFEEAMENLEKVVSELESEDVPLEKAIDLFQEGVKLSGYCSQKLDQVEQKIEMLISEDGQKKAFHPLNDDNQGDMD</sequence>
<evidence type="ECO:0000256" key="3">
    <source>
        <dbReference type="ARBA" id="ARBA00022722"/>
    </source>
</evidence>
<comment type="catalytic activity">
    <reaction evidence="6">
        <text>Exonucleolytic cleavage in either 5'- to 3'- or 3'- to 5'-direction to yield nucleoside 5'-phosphates.</text>
        <dbReference type="EC" id="3.1.11.6"/>
    </reaction>
</comment>
<evidence type="ECO:0000313" key="7">
    <source>
        <dbReference type="EMBL" id="NBI27616.1"/>
    </source>
</evidence>
<evidence type="ECO:0000313" key="8">
    <source>
        <dbReference type="Proteomes" id="UP000448943"/>
    </source>
</evidence>
<dbReference type="GO" id="GO:0005829">
    <property type="term" value="C:cytosol"/>
    <property type="evidence" value="ECO:0007669"/>
    <property type="project" value="TreeGrafter"/>
</dbReference>
<dbReference type="InterPro" id="IPR037004">
    <property type="entry name" value="Exonuc_VII_ssu_sf"/>
</dbReference>
<dbReference type="RefSeq" id="WP_160643723.1">
    <property type="nucleotide sequence ID" value="NZ_SIJB01000004.1"/>
</dbReference>
<evidence type="ECO:0000256" key="4">
    <source>
        <dbReference type="ARBA" id="ARBA00022801"/>
    </source>
</evidence>
<organism evidence="7 8">
    <name type="scientific">Chengkuizengella marina</name>
    <dbReference type="NCBI Taxonomy" id="2507566"/>
    <lineage>
        <taxon>Bacteria</taxon>
        <taxon>Bacillati</taxon>
        <taxon>Bacillota</taxon>
        <taxon>Bacilli</taxon>
        <taxon>Bacillales</taxon>
        <taxon>Paenibacillaceae</taxon>
        <taxon>Chengkuizengella</taxon>
    </lineage>
</organism>
<dbReference type="GO" id="GO:0008855">
    <property type="term" value="F:exodeoxyribonuclease VII activity"/>
    <property type="evidence" value="ECO:0007669"/>
    <property type="project" value="UniProtKB-UniRule"/>
</dbReference>
<comment type="subunit">
    <text evidence="6">Heterooligomer composed of large and small subunits.</text>
</comment>
<dbReference type="GO" id="GO:0009318">
    <property type="term" value="C:exodeoxyribonuclease VII complex"/>
    <property type="evidence" value="ECO:0007669"/>
    <property type="project" value="UniProtKB-UniRule"/>
</dbReference>
<dbReference type="HAMAP" id="MF_00337">
    <property type="entry name" value="Exonuc_7_S"/>
    <property type="match status" value="1"/>
</dbReference>
<name>A0A6N9PXI3_9BACL</name>
<dbReference type="EC" id="3.1.11.6" evidence="6"/>
<dbReference type="Pfam" id="PF02609">
    <property type="entry name" value="Exonuc_VII_S"/>
    <property type="match status" value="1"/>
</dbReference>
<dbReference type="NCBIfam" id="TIGR01280">
    <property type="entry name" value="xseB"/>
    <property type="match status" value="1"/>
</dbReference>
<keyword evidence="5 6" id="KW-0269">Exonuclease</keyword>
<dbReference type="SUPFAM" id="SSF116842">
    <property type="entry name" value="XseB-like"/>
    <property type="match status" value="1"/>
</dbReference>
<dbReference type="PANTHER" id="PTHR34137:SF1">
    <property type="entry name" value="EXODEOXYRIBONUCLEASE 7 SMALL SUBUNIT"/>
    <property type="match status" value="1"/>
</dbReference>
<comment type="similarity">
    <text evidence="1 6">Belongs to the XseB family.</text>
</comment>
<keyword evidence="4 6" id="KW-0378">Hydrolase</keyword>
<dbReference type="Proteomes" id="UP000448943">
    <property type="component" value="Unassembled WGS sequence"/>
</dbReference>
<keyword evidence="2 6" id="KW-0963">Cytoplasm</keyword>
<dbReference type="PIRSF" id="PIRSF006488">
    <property type="entry name" value="Exonuc_VII_S"/>
    <property type="match status" value="1"/>
</dbReference>
<evidence type="ECO:0000256" key="6">
    <source>
        <dbReference type="HAMAP-Rule" id="MF_00337"/>
    </source>
</evidence>
<dbReference type="InterPro" id="IPR003761">
    <property type="entry name" value="Exonuc_VII_S"/>
</dbReference>
<comment type="function">
    <text evidence="6">Bidirectionally degrades single-stranded DNA into large acid-insoluble oligonucleotides, which are then degraded further into small acid-soluble oligonucleotides.</text>
</comment>
<keyword evidence="3 6" id="KW-0540">Nuclease</keyword>
<dbReference type="Gene3D" id="1.10.287.1040">
    <property type="entry name" value="Exonuclease VII, small subunit"/>
    <property type="match status" value="1"/>
</dbReference>
<evidence type="ECO:0000256" key="5">
    <source>
        <dbReference type="ARBA" id="ARBA00022839"/>
    </source>
</evidence>
<proteinExistence type="inferred from homology"/>